<dbReference type="SMART" id="SM00342">
    <property type="entry name" value="HTH_ARAC"/>
    <property type="match status" value="1"/>
</dbReference>
<name>A0AA93AP81_9GAMM</name>
<evidence type="ECO:0000259" key="4">
    <source>
        <dbReference type="PROSITE" id="PS01124"/>
    </source>
</evidence>
<dbReference type="GO" id="GO:0043565">
    <property type="term" value="F:sequence-specific DNA binding"/>
    <property type="evidence" value="ECO:0007669"/>
    <property type="project" value="InterPro"/>
</dbReference>
<keyword evidence="3" id="KW-0804">Transcription</keyword>
<keyword evidence="1" id="KW-0805">Transcription regulation</keyword>
<evidence type="ECO:0000256" key="3">
    <source>
        <dbReference type="ARBA" id="ARBA00023163"/>
    </source>
</evidence>
<dbReference type="InterPro" id="IPR009057">
    <property type="entry name" value="Homeodomain-like_sf"/>
</dbReference>
<dbReference type="EMBL" id="QHJW02000002">
    <property type="protein sequence ID" value="RRO12021.1"/>
    <property type="molecule type" value="Genomic_DNA"/>
</dbReference>
<dbReference type="Proteomes" id="UP000256817">
    <property type="component" value="Unassembled WGS sequence"/>
</dbReference>
<dbReference type="Gene3D" id="1.10.10.60">
    <property type="entry name" value="Homeodomain-like"/>
    <property type="match status" value="2"/>
</dbReference>
<accession>A0AA93AP81</accession>
<feature type="domain" description="HTH araC/xylS-type" evidence="4">
    <location>
        <begin position="13"/>
        <end position="111"/>
    </location>
</feature>
<dbReference type="EMBL" id="QHJS02000010">
    <property type="protein sequence ID" value="RRO23853.1"/>
    <property type="molecule type" value="Genomic_DNA"/>
</dbReference>
<sequence length="138" mass="15931">MSSIYTYHQGIIDELIRWIAQQHDNPVTTAMVAERAGFSRWHMQRVFKQRTGITLGKYIKDVKLGKAVLELIKGNEPVIITALQNGYESQQTFTRAIKNYTGLTPGKIKRLPDEQKMNLREWVQLSDIASMPQRNDQQ</sequence>
<evidence type="ECO:0000256" key="1">
    <source>
        <dbReference type="ARBA" id="ARBA00023015"/>
    </source>
</evidence>
<evidence type="ECO:0000313" key="6">
    <source>
        <dbReference type="EMBL" id="RRO23853.1"/>
    </source>
</evidence>
<dbReference type="SUPFAM" id="SSF46689">
    <property type="entry name" value="Homeodomain-like"/>
    <property type="match status" value="2"/>
</dbReference>
<keyword evidence="8" id="KW-1185">Reference proteome</keyword>
<dbReference type="GO" id="GO:0003700">
    <property type="term" value="F:DNA-binding transcription factor activity"/>
    <property type="evidence" value="ECO:0007669"/>
    <property type="project" value="InterPro"/>
</dbReference>
<gene>
    <name evidence="6" type="ORF">DMB84_003915</name>
    <name evidence="5" type="ORF">DMB85_000980</name>
</gene>
<dbReference type="PANTHER" id="PTHR47504">
    <property type="entry name" value="RIGHT ORIGIN-BINDING PROTEIN"/>
    <property type="match status" value="1"/>
</dbReference>
<protein>
    <submittedName>
        <fullName evidence="6">Helix-turn-helix domain-containing protein</fullName>
    </submittedName>
</protein>
<reference evidence="7 8" key="1">
    <citation type="submission" date="2018-11" db="EMBL/GenBank/DDBJ databases">
        <title>Draft genome sequences of proposed Pectobacterium aquaticum sp. nov. isolated in France from fresh water.</title>
        <authorList>
            <person name="Pedron J."/>
            <person name="Barny M.A."/>
        </authorList>
    </citation>
    <scope>NUCLEOTIDE SEQUENCE [LARGE SCALE GENOMIC DNA]</scope>
    <source>
        <strain evidence="6 7">A127-S21-F16</strain>
        <strain evidence="5 8">A35-S23-M15</strain>
    </source>
</reference>
<dbReference type="PROSITE" id="PS00041">
    <property type="entry name" value="HTH_ARAC_FAMILY_1"/>
    <property type="match status" value="1"/>
</dbReference>
<keyword evidence="2" id="KW-0238">DNA-binding</keyword>
<dbReference type="AlphaFoldDB" id="A0AA93AP81"/>
<organism evidence="6 7">
    <name type="scientific">Pectobacterium aquaticum</name>
    <dbReference type="NCBI Taxonomy" id="2204145"/>
    <lineage>
        <taxon>Bacteria</taxon>
        <taxon>Pseudomonadati</taxon>
        <taxon>Pseudomonadota</taxon>
        <taxon>Gammaproteobacteria</taxon>
        <taxon>Enterobacterales</taxon>
        <taxon>Pectobacteriaceae</taxon>
        <taxon>Pectobacterium</taxon>
    </lineage>
</organism>
<dbReference type="InterPro" id="IPR050959">
    <property type="entry name" value="MarA-like"/>
</dbReference>
<dbReference type="InterPro" id="IPR018060">
    <property type="entry name" value="HTH_AraC"/>
</dbReference>
<proteinExistence type="predicted"/>
<dbReference type="Pfam" id="PF12833">
    <property type="entry name" value="HTH_18"/>
    <property type="match status" value="1"/>
</dbReference>
<comment type="caution">
    <text evidence="6">The sequence shown here is derived from an EMBL/GenBank/DDBJ whole genome shotgun (WGS) entry which is preliminary data.</text>
</comment>
<dbReference type="PROSITE" id="PS01124">
    <property type="entry name" value="HTH_ARAC_FAMILY_2"/>
    <property type="match status" value="1"/>
</dbReference>
<dbReference type="Proteomes" id="UP000256540">
    <property type="component" value="Unassembled WGS sequence"/>
</dbReference>
<evidence type="ECO:0000313" key="7">
    <source>
        <dbReference type="Proteomes" id="UP000256540"/>
    </source>
</evidence>
<dbReference type="RefSeq" id="WP_116166199.1">
    <property type="nucleotide sequence ID" value="NZ_CP161828.1"/>
</dbReference>
<dbReference type="InterPro" id="IPR018062">
    <property type="entry name" value="HTH_AraC-typ_CS"/>
</dbReference>
<evidence type="ECO:0000256" key="2">
    <source>
        <dbReference type="ARBA" id="ARBA00023125"/>
    </source>
</evidence>
<dbReference type="PANTHER" id="PTHR47504:SF5">
    <property type="entry name" value="RIGHT ORIGIN-BINDING PROTEIN"/>
    <property type="match status" value="1"/>
</dbReference>
<evidence type="ECO:0000313" key="5">
    <source>
        <dbReference type="EMBL" id="RRO12021.1"/>
    </source>
</evidence>
<evidence type="ECO:0000313" key="8">
    <source>
        <dbReference type="Proteomes" id="UP000256817"/>
    </source>
</evidence>